<dbReference type="Pfam" id="PF07963">
    <property type="entry name" value="N_methyl"/>
    <property type="match status" value="1"/>
</dbReference>
<keyword evidence="1" id="KW-1133">Transmembrane helix</keyword>
<organism evidence="2 3">
    <name type="scientific">Thiocapsa rosea</name>
    <dbReference type="NCBI Taxonomy" id="69360"/>
    <lineage>
        <taxon>Bacteria</taxon>
        <taxon>Pseudomonadati</taxon>
        <taxon>Pseudomonadota</taxon>
        <taxon>Gammaproteobacteria</taxon>
        <taxon>Chromatiales</taxon>
        <taxon>Chromatiaceae</taxon>
        <taxon>Thiocapsa</taxon>
    </lineage>
</organism>
<dbReference type="NCBIfam" id="TIGR02532">
    <property type="entry name" value="IV_pilin_GFxxxE"/>
    <property type="match status" value="1"/>
</dbReference>
<evidence type="ECO:0000313" key="3">
    <source>
        <dbReference type="Proteomes" id="UP000274556"/>
    </source>
</evidence>
<comment type="caution">
    <text evidence="2">The sequence shown here is derived from an EMBL/GenBank/DDBJ whole genome shotgun (WGS) entry which is preliminary data.</text>
</comment>
<protein>
    <submittedName>
        <fullName evidence="2">General secretion pathway protein J</fullName>
    </submittedName>
</protein>
<dbReference type="Proteomes" id="UP000274556">
    <property type="component" value="Unassembled WGS sequence"/>
</dbReference>
<name>A0A495V5V9_9GAMM</name>
<accession>A0A495V5V9</accession>
<dbReference type="AlphaFoldDB" id="A0A495V5V9"/>
<keyword evidence="1" id="KW-0812">Transmembrane</keyword>
<gene>
    <name evidence="2" type="ORF">BDD21_1452</name>
</gene>
<reference evidence="2 3" key="1">
    <citation type="submission" date="2018-10" db="EMBL/GenBank/DDBJ databases">
        <title>Genomic Encyclopedia of Archaeal and Bacterial Type Strains, Phase II (KMG-II): from individual species to whole genera.</title>
        <authorList>
            <person name="Goeker M."/>
        </authorList>
    </citation>
    <scope>NUCLEOTIDE SEQUENCE [LARGE SCALE GENOMIC DNA]</scope>
    <source>
        <strain evidence="2 3">DSM 235</strain>
    </source>
</reference>
<feature type="transmembrane region" description="Helical" evidence="1">
    <location>
        <begin position="62"/>
        <end position="83"/>
    </location>
</feature>
<evidence type="ECO:0000256" key="1">
    <source>
        <dbReference type="SAM" id="Phobius"/>
    </source>
</evidence>
<dbReference type="SUPFAM" id="SSF54523">
    <property type="entry name" value="Pili subunits"/>
    <property type="match status" value="1"/>
</dbReference>
<dbReference type="InterPro" id="IPR012902">
    <property type="entry name" value="N_methyl_site"/>
</dbReference>
<proteinExistence type="predicted"/>
<evidence type="ECO:0000313" key="2">
    <source>
        <dbReference type="EMBL" id="RKT44080.1"/>
    </source>
</evidence>
<dbReference type="InterPro" id="IPR045584">
    <property type="entry name" value="Pilin-like"/>
</dbReference>
<dbReference type="PROSITE" id="PS00409">
    <property type="entry name" value="PROKAR_NTER_METHYL"/>
    <property type="match status" value="1"/>
</dbReference>
<keyword evidence="1" id="KW-0472">Membrane</keyword>
<sequence>MSQRSLQQTRFESTRLGDYGRVGTGRPGFPSKTNPCATTAFATAWSRTRATRVRRRLLDTRGFTLIELLIALAIVSLITLMLFSGLSLGSRAWEGVDAVSERVSEVRVARDFLMSTLSQTRATTLTLDAQMISVFAGDSERLEFVAPLSTQVGVPGLYILRLGLVPIGQDVSLVLTRWLVHPEVLEGTDEIPAWEPLEADSGAALDSTPLDTDTAAGAFGRTLLLDRVAAFQIAYFGTADGEIEPDWHEEWIGQSTMPTLLQIRMATPAQSWPDLLVSLPVRLF</sequence>
<dbReference type="EMBL" id="RBXL01000001">
    <property type="protein sequence ID" value="RKT44080.1"/>
    <property type="molecule type" value="Genomic_DNA"/>
</dbReference>
<keyword evidence="3" id="KW-1185">Reference proteome</keyword>